<proteinExistence type="predicted"/>
<dbReference type="Proteomes" id="UP001163324">
    <property type="component" value="Chromosome 1"/>
</dbReference>
<evidence type="ECO:0000313" key="2">
    <source>
        <dbReference type="Proteomes" id="UP001163324"/>
    </source>
</evidence>
<keyword evidence="2" id="KW-1185">Reference proteome</keyword>
<name>A0ACC0VEL0_9HYPO</name>
<gene>
    <name evidence="1" type="ORF">N3K66_001399</name>
</gene>
<dbReference type="EMBL" id="CM047940">
    <property type="protein sequence ID" value="KAI9904870.1"/>
    <property type="molecule type" value="Genomic_DNA"/>
</dbReference>
<organism evidence="1 2">
    <name type="scientific">Trichothecium roseum</name>
    <dbReference type="NCBI Taxonomy" id="47278"/>
    <lineage>
        <taxon>Eukaryota</taxon>
        <taxon>Fungi</taxon>
        <taxon>Dikarya</taxon>
        <taxon>Ascomycota</taxon>
        <taxon>Pezizomycotina</taxon>
        <taxon>Sordariomycetes</taxon>
        <taxon>Hypocreomycetidae</taxon>
        <taxon>Hypocreales</taxon>
        <taxon>Hypocreales incertae sedis</taxon>
        <taxon>Trichothecium</taxon>
    </lineage>
</organism>
<reference evidence="1" key="1">
    <citation type="submission" date="2022-10" db="EMBL/GenBank/DDBJ databases">
        <title>Complete Genome of Trichothecium roseum strain YXFP-22015, a Plant Pathogen Isolated from Citrus.</title>
        <authorList>
            <person name="Wang Y."/>
            <person name="Zhu L."/>
        </authorList>
    </citation>
    <scope>NUCLEOTIDE SEQUENCE</scope>
    <source>
        <strain evidence="1">YXFP-22015</strain>
    </source>
</reference>
<protein>
    <submittedName>
        <fullName evidence="1">Uncharacterized protein</fullName>
    </submittedName>
</protein>
<evidence type="ECO:0000313" key="1">
    <source>
        <dbReference type="EMBL" id="KAI9904870.1"/>
    </source>
</evidence>
<sequence length="406" mass="44996">MHSTKAARSLKNLFAGYHEPPSLSKQQSQKLLDGLKSSFRDNLDREYGRGPANNATAASEMVATKQATPTVERNQAYRRPAAKQHLKDLLSNPLFSYQTKPVADAPLAATSLKREPMDVFDHAVSKGMLTIRAATGCLIAERQRLQALGGGKNRRPSDANVTPRVVGWLSWFYPNGDLGFLDDKSFIQALMPFLISEKSEHLVWEWMSRTVKTTTLNNEVRLQRASCLLSGLVKHQSQPQYGNLDAAITSLLKAERLFASDALLPELLIQPWRSISWLSTVESYSRKAASEELFDAHMAAADRLVHPVDAEKAHLHLYHPTHPDHNPAMQFFQDTDKLRSLIDGLSPAKLSSAKSKGMGVIPWVAVLGHDTVNYLLKSGRSQEAEGINELLQSELSVLFSPTPKVA</sequence>
<comment type="caution">
    <text evidence="1">The sequence shown here is derived from an EMBL/GenBank/DDBJ whole genome shotgun (WGS) entry which is preliminary data.</text>
</comment>
<accession>A0ACC0VEL0</accession>